<dbReference type="RefSeq" id="WP_046145365.1">
    <property type="nucleotide sequence ID" value="NZ_KQ033912.1"/>
</dbReference>
<dbReference type="Pfam" id="PF09907">
    <property type="entry name" value="HigB_toxin"/>
    <property type="match status" value="1"/>
</dbReference>
<dbReference type="AlphaFoldDB" id="A0A0F5JNM7"/>
<reference evidence="1 2" key="1">
    <citation type="submission" date="2013-04" db="EMBL/GenBank/DDBJ databases">
        <title>The Genome Sequence of Parabacteroides goldsteinii DSM 19448.</title>
        <authorList>
            <consortium name="The Broad Institute Genomics Platform"/>
            <person name="Earl A."/>
            <person name="Ward D."/>
            <person name="Feldgarden M."/>
            <person name="Gevers D."/>
            <person name="Martens E."/>
            <person name="Sakamoto M."/>
            <person name="Benno Y."/>
            <person name="Song Y."/>
            <person name="Liu C."/>
            <person name="Lee J."/>
            <person name="Bolanos M."/>
            <person name="Vaisanen M.L."/>
            <person name="Finegold S.M."/>
            <person name="Walker B."/>
            <person name="Young S."/>
            <person name="Zeng Q."/>
            <person name="Gargeya S."/>
            <person name="Fitzgerald M."/>
            <person name="Haas B."/>
            <person name="Abouelleil A."/>
            <person name="Allen A.W."/>
            <person name="Alvarado L."/>
            <person name="Arachchi H.M."/>
            <person name="Berlin A.M."/>
            <person name="Chapman S.B."/>
            <person name="Gainer-Dewar J."/>
            <person name="Goldberg J."/>
            <person name="Griggs A."/>
            <person name="Gujja S."/>
            <person name="Hansen M."/>
            <person name="Howarth C."/>
            <person name="Imamovic A."/>
            <person name="Ireland A."/>
            <person name="Larimer J."/>
            <person name="McCowan C."/>
            <person name="Murphy C."/>
            <person name="Pearson M."/>
            <person name="Poon T.W."/>
            <person name="Priest M."/>
            <person name="Roberts A."/>
            <person name="Saif S."/>
            <person name="Shea T."/>
            <person name="Sisk P."/>
            <person name="Sykes S."/>
            <person name="Wortman J."/>
            <person name="Nusbaum C."/>
            <person name="Birren B."/>
        </authorList>
    </citation>
    <scope>NUCLEOTIDE SEQUENCE [LARGE SCALE GENOMIC DNA]</scope>
    <source>
        <strain evidence="1 2">DSM 19448</strain>
    </source>
</reference>
<accession>A0A0F5JNM7</accession>
<dbReference type="InterPro" id="IPR018669">
    <property type="entry name" value="Toxin_HigB"/>
</dbReference>
<gene>
    <name evidence="1" type="ORF">HMPREF1535_00837</name>
</gene>
<sequence>MRIQRRKVIDDFSSKHADALRPLQRWLDIVENSIWSNHAELKQDFPTADYVGEGRYVFNIKGNSYRMVVIVLFIDDILTIRFVGTHAEYDKINCLTI</sequence>
<dbReference type="GO" id="GO:0110001">
    <property type="term" value="C:toxin-antitoxin complex"/>
    <property type="evidence" value="ECO:0007669"/>
    <property type="project" value="InterPro"/>
</dbReference>
<protein>
    <recommendedName>
        <fullName evidence="3">RelE/StbE family addiction module toxin</fullName>
    </recommendedName>
</protein>
<organism evidence="1 2">
    <name type="scientific">Parabacteroides goldsteinii DSM 19448 = WAL 12034</name>
    <dbReference type="NCBI Taxonomy" id="927665"/>
    <lineage>
        <taxon>Bacteria</taxon>
        <taxon>Pseudomonadati</taxon>
        <taxon>Bacteroidota</taxon>
        <taxon>Bacteroidia</taxon>
        <taxon>Bacteroidales</taxon>
        <taxon>Tannerellaceae</taxon>
        <taxon>Parabacteroides</taxon>
    </lineage>
</organism>
<dbReference type="HOGENOM" id="CLU_153067_1_0_10"/>
<dbReference type="PATRIC" id="fig|927665.4.peg.855"/>
<proteinExistence type="predicted"/>
<comment type="caution">
    <text evidence="1">The sequence shown here is derived from an EMBL/GenBank/DDBJ whole genome shotgun (WGS) entry which is preliminary data.</text>
</comment>
<evidence type="ECO:0000313" key="1">
    <source>
        <dbReference type="EMBL" id="KKB59012.1"/>
    </source>
</evidence>
<dbReference type="GO" id="GO:0003723">
    <property type="term" value="F:RNA binding"/>
    <property type="evidence" value="ECO:0007669"/>
    <property type="project" value="InterPro"/>
</dbReference>
<dbReference type="EMBL" id="AQHV01000004">
    <property type="protein sequence ID" value="KKB59012.1"/>
    <property type="molecule type" value="Genomic_DNA"/>
</dbReference>
<evidence type="ECO:0000313" key="2">
    <source>
        <dbReference type="Proteomes" id="UP000033047"/>
    </source>
</evidence>
<dbReference type="STRING" id="927665.HMPREF1535_00837"/>
<dbReference type="GO" id="GO:0004519">
    <property type="term" value="F:endonuclease activity"/>
    <property type="evidence" value="ECO:0007669"/>
    <property type="project" value="InterPro"/>
</dbReference>
<dbReference type="Proteomes" id="UP000033047">
    <property type="component" value="Unassembled WGS sequence"/>
</dbReference>
<evidence type="ECO:0008006" key="3">
    <source>
        <dbReference type="Google" id="ProtNLM"/>
    </source>
</evidence>
<name>A0A0F5JNM7_9BACT</name>